<proteinExistence type="inferred from homology"/>
<organism evidence="6 7">
    <name type="scientific">Limnoglobus roseus</name>
    <dbReference type="NCBI Taxonomy" id="2598579"/>
    <lineage>
        <taxon>Bacteria</taxon>
        <taxon>Pseudomonadati</taxon>
        <taxon>Planctomycetota</taxon>
        <taxon>Planctomycetia</taxon>
        <taxon>Gemmatales</taxon>
        <taxon>Gemmataceae</taxon>
        <taxon>Limnoglobus</taxon>
    </lineage>
</organism>
<evidence type="ECO:0000256" key="3">
    <source>
        <dbReference type="ARBA" id="ARBA00022741"/>
    </source>
</evidence>
<dbReference type="SMART" id="SM00382">
    <property type="entry name" value="AAA"/>
    <property type="match status" value="1"/>
</dbReference>
<keyword evidence="7" id="KW-1185">Reference proteome</keyword>
<dbReference type="InterPro" id="IPR027417">
    <property type="entry name" value="P-loop_NTPase"/>
</dbReference>
<dbReference type="PANTHER" id="PTHR46743:SF2">
    <property type="entry name" value="TEICHOIC ACIDS EXPORT ATP-BINDING PROTEIN TAGH"/>
    <property type="match status" value="1"/>
</dbReference>
<keyword evidence="4" id="KW-0067">ATP-binding</keyword>
<dbReference type="GO" id="GO:0016020">
    <property type="term" value="C:membrane"/>
    <property type="evidence" value="ECO:0007669"/>
    <property type="project" value="InterPro"/>
</dbReference>
<dbReference type="EMBL" id="CP042425">
    <property type="protein sequence ID" value="QEL16108.1"/>
    <property type="molecule type" value="Genomic_DNA"/>
</dbReference>
<dbReference type="PROSITE" id="PS50893">
    <property type="entry name" value="ABC_TRANSPORTER_2"/>
    <property type="match status" value="1"/>
</dbReference>
<dbReference type="PANTHER" id="PTHR46743">
    <property type="entry name" value="TEICHOIC ACIDS EXPORT ATP-BINDING PROTEIN TAGH"/>
    <property type="match status" value="1"/>
</dbReference>
<dbReference type="GO" id="GO:0140359">
    <property type="term" value="F:ABC-type transporter activity"/>
    <property type="evidence" value="ECO:0007669"/>
    <property type="project" value="InterPro"/>
</dbReference>
<name>A0A5C1AGN1_9BACT</name>
<evidence type="ECO:0000259" key="5">
    <source>
        <dbReference type="PROSITE" id="PS50893"/>
    </source>
</evidence>
<dbReference type="OrthoDB" id="9778870at2"/>
<dbReference type="InterPro" id="IPR003439">
    <property type="entry name" value="ABC_transporter-like_ATP-bd"/>
</dbReference>
<accession>A0A5C1AGN1</accession>
<dbReference type="Gene3D" id="3.40.50.300">
    <property type="entry name" value="P-loop containing nucleotide triphosphate hydrolases"/>
    <property type="match status" value="1"/>
</dbReference>
<evidence type="ECO:0000313" key="6">
    <source>
        <dbReference type="EMBL" id="QEL16108.1"/>
    </source>
</evidence>
<dbReference type="GO" id="GO:0005524">
    <property type="term" value="F:ATP binding"/>
    <property type="evidence" value="ECO:0007669"/>
    <property type="project" value="UniProtKB-KW"/>
</dbReference>
<dbReference type="SUPFAM" id="SSF52540">
    <property type="entry name" value="P-loop containing nucleoside triphosphate hydrolases"/>
    <property type="match status" value="1"/>
</dbReference>
<comment type="similarity">
    <text evidence="1">Belongs to the ABC transporter superfamily.</text>
</comment>
<dbReference type="InterPro" id="IPR003593">
    <property type="entry name" value="AAA+_ATPase"/>
</dbReference>
<dbReference type="InterPro" id="IPR015860">
    <property type="entry name" value="ABC_transpr_TagH-like"/>
</dbReference>
<evidence type="ECO:0000256" key="1">
    <source>
        <dbReference type="ARBA" id="ARBA00005417"/>
    </source>
</evidence>
<dbReference type="InterPro" id="IPR050683">
    <property type="entry name" value="Bact_Polysacc_Export_ATP-bd"/>
</dbReference>
<reference evidence="7" key="1">
    <citation type="submission" date="2019-08" db="EMBL/GenBank/DDBJ databases">
        <title>Limnoglobus roseus gen. nov., sp. nov., a novel freshwater planctomycete with a giant genome from the family Gemmataceae.</title>
        <authorList>
            <person name="Kulichevskaya I.S."/>
            <person name="Naumoff D.G."/>
            <person name="Miroshnikov K."/>
            <person name="Ivanova A."/>
            <person name="Philippov D.A."/>
            <person name="Hakobyan A."/>
            <person name="Rijpstra I.C."/>
            <person name="Sinninghe Damste J.S."/>
            <person name="Liesack W."/>
            <person name="Dedysh S.N."/>
        </authorList>
    </citation>
    <scope>NUCLEOTIDE SEQUENCE [LARGE SCALE GENOMIC DNA]</scope>
    <source>
        <strain evidence="7">PX52</strain>
    </source>
</reference>
<keyword evidence="2" id="KW-0813">Transport</keyword>
<evidence type="ECO:0000256" key="2">
    <source>
        <dbReference type="ARBA" id="ARBA00022448"/>
    </source>
</evidence>
<dbReference type="Pfam" id="PF00005">
    <property type="entry name" value="ABC_tran"/>
    <property type="match status" value="1"/>
</dbReference>
<evidence type="ECO:0000256" key="4">
    <source>
        <dbReference type="ARBA" id="ARBA00022840"/>
    </source>
</evidence>
<dbReference type="Proteomes" id="UP000324974">
    <property type="component" value="Chromosome"/>
</dbReference>
<dbReference type="KEGG" id="lrs:PX52LOC_03047"/>
<evidence type="ECO:0000313" key="7">
    <source>
        <dbReference type="Proteomes" id="UP000324974"/>
    </source>
</evidence>
<sequence length="256" mass="27998">MAKIELKNLSLTFALRKATRISLKEFLLNGMFLKSRNPLIRVPALVDLNLSATDGDRIGVIGHNGAGKSTLLKTLAGIYPPSSGQLTVEGKICSLFDISLGFESDATGRENIRYRAFLQGETPRTLRAKQQEIEEFSDLGEFLDTPVRYYSAGMLVRLAFSVATAVEPEVLLIDEVLSVGDLAFQIKAKERMKQMMANARVMVMVSHDLNSIGGMCDRVLWMEQGRVRMAGPADKVVRAYQDSVKPQKSAGGAAAA</sequence>
<dbReference type="GO" id="GO:0016887">
    <property type="term" value="F:ATP hydrolysis activity"/>
    <property type="evidence" value="ECO:0007669"/>
    <property type="project" value="InterPro"/>
</dbReference>
<dbReference type="RefSeq" id="WP_149110872.1">
    <property type="nucleotide sequence ID" value="NZ_CP042425.1"/>
</dbReference>
<dbReference type="AlphaFoldDB" id="A0A5C1AGN1"/>
<keyword evidence="3" id="KW-0547">Nucleotide-binding</keyword>
<dbReference type="InterPro" id="IPR017871">
    <property type="entry name" value="ABC_transporter-like_CS"/>
</dbReference>
<dbReference type="CDD" id="cd03220">
    <property type="entry name" value="ABC_KpsT_Wzt"/>
    <property type="match status" value="1"/>
</dbReference>
<gene>
    <name evidence="6" type="ORF">PX52LOC_03047</name>
</gene>
<feature type="domain" description="ABC transporter" evidence="5">
    <location>
        <begin position="21"/>
        <end position="249"/>
    </location>
</feature>
<protein>
    <submittedName>
        <fullName evidence="6">Teichoic acid ABC transporter ATPase</fullName>
    </submittedName>
</protein>
<dbReference type="PROSITE" id="PS00211">
    <property type="entry name" value="ABC_TRANSPORTER_1"/>
    <property type="match status" value="1"/>
</dbReference>